<evidence type="ECO:0000256" key="3">
    <source>
        <dbReference type="ARBA" id="ARBA00016507"/>
    </source>
</evidence>
<dbReference type="AlphaFoldDB" id="A0A4D6YA26"/>
<sequence length="229" mass="27026">MKDIYDNKWKQWCPEELNILNDCTNNSDCKKNNNIFILHKKKIDQIELNKNIFQEKKILKAMKKQFQEGLKEGEIIGFEKGKKAGIQNLVQLEQKKYSKIEKIFLNFQQSLDQLDSTFADFLLELSLVVFKEIIGITPISNRDFLLNTIKKVIFHEFTNALHKKIILHPKNKVLIEEKYNSLIKLYNWNIEYDMSIDVEGCKAVTNLGCKDKTLSSLWKELYRIAQFEE</sequence>
<protein>
    <recommendedName>
        <fullName evidence="3">Flagellar assembly protein FliH</fullName>
    </recommendedName>
</protein>
<keyword evidence="10" id="KW-1185">Reference proteome</keyword>
<evidence type="ECO:0000256" key="5">
    <source>
        <dbReference type="ARBA" id="ARBA00022795"/>
    </source>
</evidence>
<dbReference type="InterPro" id="IPR018035">
    <property type="entry name" value="Flagellar_FliH/T3SS_HrpE"/>
</dbReference>
<keyword evidence="6" id="KW-0653">Protein transport</keyword>
<organism evidence="9 10">
    <name type="scientific">Buchnera aphidicola</name>
    <name type="common">Thelaxes californica</name>
    <dbReference type="NCBI Taxonomy" id="1315998"/>
    <lineage>
        <taxon>Bacteria</taxon>
        <taxon>Pseudomonadati</taxon>
        <taxon>Pseudomonadota</taxon>
        <taxon>Gammaproteobacteria</taxon>
        <taxon>Enterobacterales</taxon>
        <taxon>Erwiniaceae</taxon>
        <taxon>Buchnera</taxon>
    </lineage>
</organism>
<keyword evidence="5" id="KW-1005">Bacterial flagellum biogenesis</keyword>
<evidence type="ECO:0000313" key="10">
    <source>
        <dbReference type="Proteomes" id="UP000298782"/>
    </source>
</evidence>
<dbReference type="GO" id="GO:0005829">
    <property type="term" value="C:cytosol"/>
    <property type="evidence" value="ECO:0007669"/>
    <property type="project" value="TreeGrafter"/>
</dbReference>
<name>A0A4D6YA26_9GAMM</name>
<comment type="function">
    <text evidence="1">Needed for flagellar regrowth and assembly.</text>
</comment>
<evidence type="ECO:0000256" key="2">
    <source>
        <dbReference type="ARBA" id="ARBA00006602"/>
    </source>
</evidence>
<dbReference type="RefSeq" id="WP_158353108.1">
    <property type="nucleotide sequence ID" value="NZ_CP034852.1"/>
</dbReference>
<dbReference type="EMBL" id="CP034852">
    <property type="protein sequence ID" value="QCI26617.1"/>
    <property type="molecule type" value="Genomic_DNA"/>
</dbReference>
<dbReference type="Pfam" id="PF02108">
    <property type="entry name" value="FliH"/>
    <property type="match status" value="1"/>
</dbReference>
<dbReference type="PANTHER" id="PTHR34982">
    <property type="entry name" value="YOP PROTEINS TRANSLOCATION PROTEIN L"/>
    <property type="match status" value="1"/>
</dbReference>
<gene>
    <name evidence="9" type="ORF">D9V80_00330</name>
</gene>
<reference evidence="9 10" key="2">
    <citation type="submission" date="2019-05" db="EMBL/GenBank/DDBJ databases">
        <title>Genome evolution of the obligate endosymbiont Buchnera aphidicola.</title>
        <authorList>
            <person name="Moran N.A."/>
        </authorList>
    </citation>
    <scope>NUCLEOTIDE SEQUENCE [LARGE SCALE GENOMIC DNA]</scope>
    <source>
        <strain evidence="9 10">Tca</strain>
    </source>
</reference>
<comment type="similarity">
    <text evidence="2">Belongs to the FliH family.</text>
</comment>
<evidence type="ECO:0000256" key="1">
    <source>
        <dbReference type="ARBA" id="ARBA00003041"/>
    </source>
</evidence>
<evidence type="ECO:0000256" key="7">
    <source>
        <dbReference type="ARBA" id="ARBA00023225"/>
    </source>
</evidence>
<proteinExistence type="inferred from homology"/>
<dbReference type="OrthoDB" id="6415116at2"/>
<keyword evidence="4" id="KW-0813">Transport</keyword>
<accession>A0A4D6YA26</accession>
<dbReference type="InterPro" id="IPR051472">
    <property type="entry name" value="T3SS_Stator/FliH"/>
</dbReference>
<dbReference type="GO" id="GO:0044781">
    <property type="term" value="P:bacterial-type flagellum organization"/>
    <property type="evidence" value="ECO:0007669"/>
    <property type="project" value="UniProtKB-KW"/>
</dbReference>
<reference evidence="9 10" key="1">
    <citation type="submission" date="2018-12" db="EMBL/GenBank/DDBJ databases">
        <authorList>
            <person name="Chong R.A."/>
        </authorList>
    </citation>
    <scope>NUCLEOTIDE SEQUENCE [LARGE SCALE GENOMIC DNA]</scope>
    <source>
        <strain evidence="9 10">Tca</strain>
    </source>
</reference>
<dbReference type="PANTHER" id="PTHR34982:SF1">
    <property type="entry name" value="FLAGELLAR ASSEMBLY PROTEIN FLIH"/>
    <property type="match status" value="1"/>
</dbReference>
<dbReference type="GO" id="GO:0015031">
    <property type="term" value="P:protein transport"/>
    <property type="evidence" value="ECO:0007669"/>
    <property type="project" value="UniProtKB-KW"/>
</dbReference>
<feature type="domain" description="Flagellar assembly protein FliH/Type III secretion system HrpE" evidence="8">
    <location>
        <begin position="95"/>
        <end position="220"/>
    </location>
</feature>
<evidence type="ECO:0000256" key="6">
    <source>
        <dbReference type="ARBA" id="ARBA00022927"/>
    </source>
</evidence>
<evidence type="ECO:0000259" key="8">
    <source>
        <dbReference type="Pfam" id="PF02108"/>
    </source>
</evidence>
<keyword evidence="7" id="KW-1006">Bacterial flagellum protein export</keyword>
<evidence type="ECO:0000313" key="9">
    <source>
        <dbReference type="EMBL" id="QCI26617.1"/>
    </source>
</evidence>
<evidence type="ECO:0000256" key="4">
    <source>
        <dbReference type="ARBA" id="ARBA00022448"/>
    </source>
</evidence>
<dbReference type="Proteomes" id="UP000298782">
    <property type="component" value="Chromosome"/>
</dbReference>